<keyword evidence="5" id="KW-0663">Pyridoxal phosphate</keyword>
<dbReference type="InterPro" id="IPR050596">
    <property type="entry name" value="AspAT/PAT-like"/>
</dbReference>
<evidence type="ECO:0000256" key="2">
    <source>
        <dbReference type="ARBA" id="ARBA00007441"/>
    </source>
</evidence>
<dbReference type="PANTHER" id="PTHR46383:SF1">
    <property type="entry name" value="ASPARTATE AMINOTRANSFERASE"/>
    <property type="match status" value="1"/>
</dbReference>
<dbReference type="SUPFAM" id="SSF53383">
    <property type="entry name" value="PLP-dependent transferases"/>
    <property type="match status" value="1"/>
</dbReference>
<dbReference type="Gene3D" id="3.40.640.10">
    <property type="entry name" value="Type I PLP-dependent aspartate aminotransferase-like (Major domain)"/>
    <property type="match status" value="1"/>
</dbReference>
<protein>
    <recommendedName>
        <fullName evidence="6">Aminotransferase class I/classII large domain-containing protein</fullName>
    </recommendedName>
</protein>
<comment type="cofactor">
    <cofactor evidence="1">
        <name>pyridoxal 5'-phosphate</name>
        <dbReference type="ChEBI" id="CHEBI:597326"/>
    </cofactor>
</comment>
<proteinExistence type="inferred from homology"/>
<reference evidence="7" key="1">
    <citation type="journal article" date="2014" name="Front. Microbiol.">
        <title>High frequency of phylogenetically diverse reductive dehalogenase-homologous genes in deep subseafloor sedimentary metagenomes.</title>
        <authorList>
            <person name="Kawai M."/>
            <person name="Futagami T."/>
            <person name="Toyoda A."/>
            <person name="Takaki Y."/>
            <person name="Nishi S."/>
            <person name="Hori S."/>
            <person name="Arai W."/>
            <person name="Tsubouchi T."/>
            <person name="Morono Y."/>
            <person name="Uchiyama I."/>
            <person name="Ito T."/>
            <person name="Fujiyama A."/>
            <person name="Inagaki F."/>
            <person name="Takami H."/>
        </authorList>
    </citation>
    <scope>NUCLEOTIDE SEQUENCE</scope>
    <source>
        <strain evidence="7">Expedition CK06-06</strain>
    </source>
</reference>
<dbReference type="InterPro" id="IPR015421">
    <property type="entry name" value="PyrdxlP-dep_Trfase_major"/>
</dbReference>
<dbReference type="Pfam" id="PF00155">
    <property type="entry name" value="Aminotran_1_2"/>
    <property type="match status" value="1"/>
</dbReference>
<evidence type="ECO:0000256" key="5">
    <source>
        <dbReference type="ARBA" id="ARBA00022898"/>
    </source>
</evidence>
<keyword evidence="3" id="KW-0032">Aminotransferase</keyword>
<evidence type="ECO:0000313" key="7">
    <source>
        <dbReference type="EMBL" id="GAG96427.1"/>
    </source>
</evidence>
<dbReference type="GO" id="GO:0008483">
    <property type="term" value="F:transaminase activity"/>
    <property type="evidence" value="ECO:0007669"/>
    <property type="project" value="UniProtKB-KW"/>
</dbReference>
<dbReference type="InterPro" id="IPR015424">
    <property type="entry name" value="PyrdxlP-dep_Trfase"/>
</dbReference>
<gene>
    <name evidence="7" type="ORF">S01H4_36955</name>
</gene>
<feature type="domain" description="Aminotransferase class I/classII large" evidence="6">
    <location>
        <begin position="1"/>
        <end position="142"/>
    </location>
</feature>
<dbReference type="EMBL" id="BART01019804">
    <property type="protein sequence ID" value="GAG96427.1"/>
    <property type="molecule type" value="Genomic_DNA"/>
</dbReference>
<organism evidence="7">
    <name type="scientific">marine sediment metagenome</name>
    <dbReference type="NCBI Taxonomy" id="412755"/>
    <lineage>
        <taxon>unclassified sequences</taxon>
        <taxon>metagenomes</taxon>
        <taxon>ecological metagenomes</taxon>
    </lineage>
</organism>
<name>X1CTY6_9ZZZZ</name>
<evidence type="ECO:0000259" key="6">
    <source>
        <dbReference type="Pfam" id="PF00155"/>
    </source>
</evidence>
<dbReference type="AlphaFoldDB" id="X1CTY6"/>
<sequence length="149" mass="16443">MSGWRVGFVVGPKEFTDEFLKVQDTVSICAPTAGQLLALDILKNGLDSIEQEIERLNLLRDLAYLRIREIDQLEVPRTSGTFYIFPKVKGCKDSRALVMDILQSTGTLVLPGVIFGAAGEGHIRISIGPLTPEAVDEAFDRLAKYFDSN</sequence>
<dbReference type="GO" id="GO:0006520">
    <property type="term" value="P:amino acid metabolic process"/>
    <property type="evidence" value="ECO:0007669"/>
    <property type="project" value="InterPro"/>
</dbReference>
<comment type="similarity">
    <text evidence="2">Belongs to the class-I pyridoxal-phosphate-dependent aminotransferase family.</text>
</comment>
<dbReference type="CDD" id="cd00609">
    <property type="entry name" value="AAT_like"/>
    <property type="match status" value="1"/>
</dbReference>
<keyword evidence="4" id="KW-0808">Transferase</keyword>
<evidence type="ECO:0000256" key="1">
    <source>
        <dbReference type="ARBA" id="ARBA00001933"/>
    </source>
</evidence>
<evidence type="ECO:0000256" key="3">
    <source>
        <dbReference type="ARBA" id="ARBA00022576"/>
    </source>
</evidence>
<dbReference type="PANTHER" id="PTHR46383">
    <property type="entry name" value="ASPARTATE AMINOTRANSFERASE"/>
    <property type="match status" value="1"/>
</dbReference>
<accession>X1CTY6</accession>
<dbReference type="GO" id="GO:0030170">
    <property type="term" value="F:pyridoxal phosphate binding"/>
    <property type="evidence" value="ECO:0007669"/>
    <property type="project" value="InterPro"/>
</dbReference>
<evidence type="ECO:0000256" key="4">
    <source>
        <dbReference type="ARBA" id="ARBA00022679"/>
    </source>
</evidence>
<dbReference type="InterPro" id="IPR004839">
    <property type="entry name" value="Aminotransferase_I/II_large"/>
</dbReference>
<comment type="caution">
    <text evidence="7">The sequence shown here is derived from an EMBL/GenBank/DDBJ whole genome shotgun (WGS) entry which is preliminary data.</text>
</comment>